<evidence type="ECO:0000256" key="1">
    <source>
        <dbReference type="SAM" id="Phobius"/>
    </source>
</evidence>
<reference evidence="2" key="1">
    <citation type="submission" date="2016-10" db="EMBL/GenBank/DDBJ databases">
        <title>Sequence of Gallionella enrichment culture.</title>
        <authorList>
            <person name="Poehlein A."/>
            <person name="Muehling M."/>
            <person name="Daniel R."/>
        </authorList>
    </citation>
    <scope>NUCLEOTIDE SEQUENCE</scope>
</reference>
<feature type="transmembrane region" description="Helical" evidence="1">
    <location>
        <begin position="12"/>
        <end position="31"/>
    </location>
</feature>
<keyword evidence="1" id="KW-1133">Transmembrane helix</keyword>
<organism evidence="2">
    <name type="scientific">mine drainage metagenome</name>
    <dbReference type="NCBI Taxonomy" id="410659"/>
    <lineage>
        <taxon>unclassified sequences</taxon>
        <taxon>metagenomes</taxon>
        <taxon>ecological metagenomes</taxon>
    </lineage>
</organism>
<name>A0A1J5RRR7_9ZZZZ</name>
<gene>
    <name evidence="2" type="ORF">GALL_195180</name>
</gene>
<comment type="caution">
    <text evidence="2">The sequence shown here is derived from an EMBL/GenBank/DDBJ whole genome shotgun (WGS) entry which is preliminary data.</text>
</comment>
<accession>A0A1J5RRR7</accession>
<evidence type="ECO:0000313" key="2">
    <source>
        <dbReference type="EMBL" id="OIQ98393.1"/>
    </source>
</evidence>
<keyword evidence="1" id="KW-0812">Transmembrane</keyword>
<keyword evidence="1" id="KW-0472">Membrane</keyword>
<dbReference type="AlphaFoldDB" id="A0A1J5RRR7"/>
<protein>
    <submittedName>
        <fullName evidence="2">Uncharacterized protein</fullName>
    </submittedName>
</protein>
<sequence length="66" mass="6777">MSATAKTLGSLVVALVGLLVYLGIFIGTAMFKLAITGMAVYLGLALTVVLFLVILAFTSVGVEAEN</sequence>
<feature type="transmembrane region" description="Helical" evidence="1">
    <location>
        <begin position="38"/>
        <end position="60"/>
    </location>
</feature>
<proteinExistence type="predicted"/>
<dbReference type="EMBL" id="MLJW01000119">
    <property type="protein sequence ID" value="OIQ98393.1"/>
    <property type="molecule type" value="Genomic_DNA"/>
</dbReference>